<dbReference type="EMBL" id="JSVC01000006">
    <property type="protein sequence ID" value="KIC95396.1"/>
    <property type="molecule type" value="Genomic_DNA"/>
</dbReference>
<evidence type="ECO:0000313" key="2">
    <source>
        <dbReference type="EMBL" id="KIC95396.1"/>
    </source>
</evidence>
<reference evidence="2 3" key="1">
    <citation type="submission" date="2014-11" db="EMBL/GenBank/DDBJ databases">
        <title>Genome sequence of Flavihumibacter solisilvae 3-3.</title>
        <authorList>
            <person name="Zhou G."/>
            <person name="Li M."/>
            <person name="Wang G."/>
        </authorList>
    </citation>
    <scope>NUCLEOTIDE SEQUENCE [LARGE SCALE GENOMIC DNA]</scope>
    <source>
        <strain evidence="2 3">3-3</strain>
    </source>
</reference>
<keyword evidence="3" id="KW-1185">Reference proteome</keyword>
<sequence>MKQCNCHPDFFRDGSGQLARYLKALDPGYAQVDERSISDLLVFARNYAEKVRFYDVPDSQLAHTGNAKTSWVEFFRRDMAVIAASIATVNTDRIKQYYSSLRNAADDYPGHASFGKLFKPVVDLVVLVDDWFAVSMPGHPLHEDLGLAIASNLKPQLDKLRAYEAGFLQVDPAHPLKVDYRAIRNKELWGLQDVIGPDASIYEGTTPDQKIRMGSLYVDDVFNSFFGFVDRLVGNSEQYLQYALQQYPAHQPHMALFISFLQLFSLAQQQVNELTGRILNFYYRDVLRLAAKPAIPDRAFVVFELAKDVANYHLPQGTPLDAGKDSGGKPQVYETETDLVVNQAKVKELKTLFVDKGTSLLPAINGFYARPVANSADGFGKAFEGVAGKWHTFGKGRFNREKATNPCTAIEQEKEESNAVRQTQIGFALASPQLVLQGGRRLVVWTFRDLEKFSAKFSEKNIEIWLSAEKGWMKLKPSFDDKQRKDLIDVKESDRYQFNNEPQQEGFFVVAGRLYIYLPVSAEAIIPFDPQLHPGYKYLTTFPVMQVMLGPEILLDYKSYEELSFVNQELWVKVGSINPSGRAGERLNMDGLKKLLLKNDEGLIAPGKPFDPFTAYPLNGMNFFIGSDEVFNKPIDHLSVNVEFMTKDGRISSTLMRAGFGMVRGAILDRREWRRLHPKDKPEQELTMGDLTLDVLEGQSNIQPPLTRTPLTYNSDFNEGSLKGFIRLENIQTDDIFDASDLFERIQKVALQLKIKEISVSYSSILREFDPKIDQFFHVYPFGIAETLIRGRQYTDVLVPIVHRETFTSRNTAERLLARADILSGPDAIALERDVIKKDPPQVDALQKLLPQFTYVSPYAELSRSPVNIRAYKRLLEKNADLDWSSEMVPRIIGMSGIRERLDGKKNQYSGSIQEEGILYIGLENLLPLQSVSLLFQFAEGSAEDEDNDPPPVHWSYLSGNEWRPLQLENIVSDSTYGLQATGIIKLDVPADANLVHTIVTDGLVWFAASVTNHPERFPMLINVVAQAVETKFEDHSNDDSHFDQALPAGSIGGLVTKVEEVSTVSQPFASFDGKSRESGRAFYTRVSERLRHKARAVTPWDYEHLVLYRFHSIYKVKAIPHTDPNCICRHTQSTSSPERTYQLKYNADKQLDPLSSRLVEEIVTLLNGIPVPKAEFIAYAPDGNLASAVEMANKVITLINLSTTSIDFVLLSVDQVVDDGPPRTIDVKVSNIPVVVTRNCCGPQVSPGHVLVIPIANLKNRNAVDILRPKTSRMTMIAIRKYLEKRTSPFVKVHVRNPLYEQVQVQFKVQFRAGFDKGYHLKKLNDEIVRFLTPWAFDENVEVKFGQKIYASAIINFIEERSYVDFITEFLMYVCRDTCCPPTPEPERFLVPAADALKSSSWFAGKDEMLLAFSELCGCSSVEVLIEDRSQFAGEVVARPSSARAILVSAPQHIIIPYDPPEVISPCEARSRPQPPPATFVPGDLIPADGLLPPIPFDRPPRDAPRAATRETSGPKVPRAPVKKRKPPRKKS</sequence>
<dbReference type="STRING" id="1349421.OI18_05730"/>
<dbReference type="RefSeq" id="WP_039137976.1">
    <property type="nucleotide sequence ID" value="NZ_JSVC01000006.1"/>
</dbReference>
<evidence type="ECO:0000256" key="1">
    <source>
        <dbReference type="SAM" id="MobiDB-lite"/>
    </source>
</evidence>
<feature type="compositionally biased region" description="Basic and acidic residues" evidence="1">
    <location>
        <begin position="1500"/>
        <end position="1510"/>
    </location>
</feature>
<feature type="compositionally biased region" description="Basic residues" evidence="1">
    <location>
        <begin position="1522"/>
        <end position="1533"/>
    </location>
</feature>
<organism evidence="2 3">
    <name type="scientific">Flavihumibacter solisilvae</name>
    <dbReference type="NCBI Taxonomy" id="1349421"/>
    <lineage>
        <taxon>Bacteria</taxon>
        <taxon>Pseudomonadati</taxon>
        <taxon>Bacteroidota</taxon>
        <taxon>Chitinophagia</taxon>
        <taxon>Chitinophagales</taxon>
        <taxon>Chitinophagaceae</taxon>
        <taxon>Flavihumibacter</taxon>
    </lineage>
</organism>
<gene>
    <name evidence="2" type="ORF">OI18_05730</name>
</gene>
<feature type="region of interest" description="Disordered" evidence="1">
    <location>
        <begin position="1466"/>
        <end position="1533"/>
    </location>
</feature>
<evidence type="ECO:0008006" key="4">
    <source>
        <dbReference type="Google" id="ProtNLM"/>
    </source>
</evidence>
<name>A0A0C1L7B1_9BACT</name>
<evidence type="ECO:0000313" key="3">
    <source>
        <dbReference type="Proteomes" id="UP000031408"/>
    </source>
</evidence>
<protein>
    <recommendedName>
        <fullName evidence="4">Baseplate protein J-like domain-containing protein</fullName>
    </recommendedName>
</protein>
<dbReference type="Proteomes" id="UP000031408">
    <property type="component" value="Unassembled WGS sequence"/>
</dbReference>
<proteinExistence type="predicted"/>
<accession>A0A0C1L7B1</accession>
<comment type="caution">
    <text evidence="2">The sequence shown here is derived from an EMBL/GenBank/DDBJ whole genome shotgun (WGS) entry which is preliminary data.</text>
</comment>
<dbReference type="OrthoDB" id="9762853at2"/>